<dbReference type="Pfam" id="PF04237">
    <property type="entry name" value="YjbR"/>
    <property type="match status" value="1"/>
</dbReference>
<keyword evidence="1" id="KW-0238">DNA-binding</keyword>
<name>A0A364XZX0_9BACT</name>
<gene>
    <name evidence="1" type="ORF">DQQ10_16105</name>
</gene>
<accession>A0A364XZX0</accession>
<evidence type="ECO:0000313" key="1">
    <source>
        <dbReference type="EMBL" id="RAW00074.1"/>
    </source>
</evidence>
<dbReference type="InterPro" id="IPR038056">
    <property type="entry name" value="YjbR-like_sf"/>
</dbReference>
<protein>
    <submittedName>
        <fullName evidence="1">MmcQ/YjbR family DNA-binding protein</fullName>
    </submittedName>
</protein>
<keyword evidence="2" id="KW-1185">Reference proteome</keyword>
<sequence>MISVNNFRKIALGLAEVEEQPHWENPSFRVRKKIFATLKENEKRAVVKLTALNQSVFCAYDEHVIYPVPGGWGKQGWTIIDLRRVKASICKDALITAYCTVAPKKLSEPYQRI</sequence>
<dbReference type="SUPFAM" id="SSF142906">
    <property type="entry name" value="YjbR-like"/>
    <property type="match status" value="1"/>
</dbReference>
<organism evidence="1 2">
    <name type="scientific">Pseudochryseolinea flava</name>
    <dbReference type="NCBI Taxonomy" id="2059302"/>
    <lineage>
        <taxon>Bacteria</taxon>
        <taxon>Pseudomonadati</taxon>
        <taxon>Bacteroidota</taxon>
        <taxon>Cytophagia</taxon>
        <taxon>Cytophagales</taxon>
        <taxon>Fulvivirgaceae</taxon>
        <taxon>Pseudochryseolinea</taxon>
    </lineage>
</organism>
<dbReference type="GO" id="GO:0003677">
    <property type="term" value="F:DNA binding"/>
    <property type="evidence" value="ECO:0007669"/>
    <property type="project" value="UniProtKB-KW"/>
</dbReference>
<comment type="caution">
    <text evidence="1">The sequence shown here is derived from an EMBL/GenBank/DDBJ whole genome shotgun (WGS) entry which is preliminary data.</text>
</comment>
<dbReference type="RefSeq" id="WP_112747912.1">
    <property type="nucleotide sequence ID" value="NZ_QMFY01000008.1"/>
</dbReference>
<dbReference type="EMBL" id="QMFY01000008">
    <property type="protein sequence ID" value="RAW00074.1"/>
    <property type="molecule type" value="Genomic_DNA"/>
</dbReference>
<dbReference type="Proteomes" id="UP000251889">
    <property type="component" value="Unassembled WGS sequence"/>
</dbReference>
<dbReference type="AlphaFoldDB" id="A0A364XZX0"/>
<evidence type="ECO:0000313" key="2">
    <source>
        <dbReference type="Proteomes" id="UP000251889"/>
    </source>
</evidence>
<proteinExistence type="predicted"/>
<dbReference type="Gene3D" id="3.90.1150.30">
    <property type="match status" value="1"/>
</dbReference>
<reference evidence="1 2" key="1">
    <citation type="submission" date="2018-06" db="EMBL/GenBank/DDBJ databases">
        <title>Chryseolinea flavus sp. nov., a member of the phylum Bacteroidetes isolated from soil.</title>
        <authorList>
            <person name="Li Y."/>
            <person name="Wang J."/>
        </authorList>
    </citation>
    <scope>NUCLEOTIDE SEQUENCE [LARGE SCALE GENOMIC DNA]</scope>
    <source>
        <strain evidence="1 2">SDU1-6</strain>
    </source>
</reference>
<dbReference type="OrthoDB" id="277063at2"/>
<dbReference type="InterPro" id="IPR058532">
    <property type="entry name" value="YjbR/MT2646/Rv2570-like"/>
</dbReference>